<comment type="caution">
    <text evidence="2">The sequence shown here is derived from an EMBL/GenBank/DDBJ whole genome shotgun (WGS) entry which is preliminary data.</text>
</comment>
<dbReference type="SUPFAM" id="SSF74924">
    <property type="entry name" value="Cap-Gly domain"/>
    <property type="match status" value="1"/>
</dbReference>
<accession>A0AAV2HGN9</accession>
<dbReference type="EMBL" id="CAXITT010000130">
    <property type="protein sequence ID" value="CAL1532989.1"/>
    <property type="molecule type" value="Genomic_DNA"/>
</dbReference>
<name>A0AAV2HGN9_LYMST</name>
<evidence type="ECO:0000313" key="3">
    <source>
        <dbReference type="Proteomes" id="UP001497497"/>
    </source>
</evidence>
<dbReference type="InterPro" id="IPR000938">
    <property type="entry name" value="CAP-Gly_domain"/>
</dbReference>
<dbReference type="InterPro" id="IPR036859">
    <property type="entry name" value="CAP-Gly_dom_sf"/>
</dbReference>
<reference evidence="2 3" key="1">
    <citation type="submission" date="2024-04" db="EMBL/GenBank/DDBJ databases">
        <authorList>
            <consortium name="Genoscope - CEA"/>
            <person name="William W."/>
        </authorList>
    </citation>
    <scope>NUCLEOTIDE SEQUENCE [LARGE SCALE GENOMIC DNA]</scope>
</reference>
<feature type="domain" description="CAP-Gly" evidence="1">
    <location>
        <begin position="30"/>
        <end position="72"/>
    </location>
</feature>
<dbReference type="PANTHER" id="PTHR18916">
    <property type="entry name" value="DYNACTIN 1-RELATED MICROTUBULE-BINDING"/>
    <property type="match status" value="1"/>
</dbReference>
<keyword evidence="3" id="KW-1185">Reference proteome</keyword>
<dbReference type="PROSITE" id="PS50245">
    <property type="entry name" value="CAP_GLY_2"/>
    <property type="match status" value="1"/>
</dbReference>
<dbReference type="Proteomes" id="UP001497497">
    <property type="component" value="Unassembled WGS sequence"/>
</dbReference>
<evidence type="ECO:0000313" key="2">
    <source>
        <dbReference type="EMBL" id="CAL1532989.1"/>
    </source>
</evidence>
<gene>
    <name evidence="2" type="ORF">GSLYS_00007007001</name>
</gene>
<dbReference type="SMART" id="SM01052">
    <property type="entry name" value="CAP_GLY"/>
    <property type="match status" value="1"/>
</dbReference>
<evidence type="ECO:0000259" key="1">
    <source>
        <dbReference type="PROSITE" id="PS50245"/>
    </source>
</evidence>
<dbReference type="AlphaFoldDB" id="A0AAV2HGN9"/>
<proteinExistence type="predicted"/>
<protein>
    <recommendedName>
        <fullName evidence="1">CAP-Gly domain-containing protein</fullName>
    </recommendedName>
</protein>
<sequence length="241" mass="27906">MVLFENVFLGQRVEVRWNDDIYQGTIRFKGTIATKKGEWVGVALDIPDGDTNGMLFGRRYFQCPPNHGIFVRADRIRFIPSIRCLYDKYHKVSNKSNVDDFLFDTPRPPIKNGPYDPINLSVYDLQRAKSSLGDYVSESIWEKPKYYSLRHSVGNLIPAATMLRGQKGLTPFRYSSSPLHVDYWKDDDFERKPSIPKTHMPHSALIQQVRRGWEGAHYVREMTVPTGKDKMKMSQWNDISA</sequence>
<dbReference type="Gene3D" id="2.30.30.190">
    <property type="entry name" value="CAP Gly-rich-like domain"/>
    <property type="match status" value="1"/>
</dbReference>
<dbReference type="Pfam" id="PF01302">
    <property type="entry name" value="CAP_GLY"/>
    <property type="match status" value="1"/>
</dbReference>
<organism evidence="2 3">
    <name type="scientific">Lymnaea stagnalis</name>
    <name type="common">Great pond snail</name>
    <name type="synonym">Helix stagnalis</name>
    <dbReference type="NCBI Taxonomy" id="6523"/>
    <lineage>
        <taxon>Eukaryota</taxon>
        <taxon>Metazoa</taxon>
        <taxon>Spiralia</taxon>
        <taxon>Lophotrochozoa</taxon>
        <taxon>Mollusca</taxon>
        <taxon>Gastropoda</taxon>
        <taxon>Heterobranchia</taxon>
        <taxon>Euthyneura</taxon>
        <taxon>Panpulmonata</taxon>
        <taxon>Hygrophila</taxon>
        <taxon>Lymnaeoidea</taxon>
        <taxon>Lymnaeidae</taxon>
        <taxon>Lymnaea</taxon>
    </lineage>
</organism>